<dbReference type="RefSeq" id="WP_065317974.1">
    <property type="nucleotide sequence ID" value="NZ_CP017477.1"/>
</dbReference>
<evidence type="ECO:0000313" key="3">
    <source>
        <dbReference type="EMBL" id="OBY65832.1"/>
    </source>
</evidence>
<feature type="coiled-coil region" evidence="1">
    <location>
        <begin position="95"/>
        <end position="126"/>
    </location>
</feature>
<keyword evidence="2" id="KW-1133">Transmembrane helix</keyword>
<evidence type="ECO:0000256" key="1">
    <source>
        <dbReference type="SAM" id="Coils"/>
    </source>
</evidence>
<gene>
    <name evidence="3" type="ORF">LPB3_02230</name>
</gene>
<name>A0A1B8U1V8_9FLAO</name>
<protein>
    <submittedName>
        <fullName evidence="3">Uncharacterized protein</fullName>
    </submittedName>
</protein>
<keyword evidence="2" id="KW-0812">Transmembrane</keyword>
<dbReference type="OrthoDB" id="952668at2"/>
<accession>A0A1B8U1V8</accession>
<keyword evidence="2" id="KW-0472">Membrane</keyword>
<keyword evidence="1" id="KW-0175">Coiled coil</keyword>
<evidence type="ECO:0000256" key="2">
    <source>
        <dbReference type="SAM" id="Phobius"/>
    </source>
</evidence>
<sequence>MAEIKIEKKKTIWPWIILGILLLLAVFYFTSKETAVIEENEPVEEVYQEPIEEVENEEYVVASEAALIEYSDYIGNTGKMGIDHEYSNGALMYLINAVEAKANELNIDIEADIEEARKNAEIITDDPESLNHANLIKDSGMIISRALTTIQKSEYPNLTTEASDVEMAVSKIKKDEQTLNQKDDVNRFFKSAETLLEKMN</sequence>
<dbReference type="AlphaFoldDB" id="A0A1B8U1V8"/>
<feature type="transmembrane region" description="Helical" evidence="2">
    <location>
        <begin position="12"/>
        <end position="30"/>
    </location>
</feature>
<proteinExistence type="predicted"/>
<keyword evidence="4" id="KW-1185">Reference proteome</keyword>
<comment type="caution">
    <text evidence="3">The sequence shown here is derived from an EMBL/GenBank/DDBJ whole genome shotgun (WGS) entry which is preliminary data.</text>
</comment>
<dbReference type="EMBL" id="LSFM01000013">
    <property type="protein sequence ID" value="OBY65832.1"/>
    <property type="molecule type" value="Genomic_DNA"/>
</dbReference>
<dbReference type="STRING" id="1774273.LPB03_02850"/>
<organism evidence="3 4">
    <name type="scientific">Polaribacter vadi</name>
    <dbReference type="NCBI Taxonomy" id="1774273"/>
    <lineage>
        <taxon>Bacteria</taxon>
        <taxon>Pseudomonadati</taxon>
        <taxon>Bacteroidota</taxon>
        <taxon>Flavobacteriia</taxon>
        <taxon>Flavobacteriales</taxon>
        <taxon>Flavobacteriaceae</taxon>
    </lineage>
</organism>
<dbReference type="Proteomes" id="UP000092584">
    <property type="component" value="Unassembled WGS sequence"/>
</dbReference>
<reference evidence="4" key="1">
    <citation type="submission" date="2016-02" db="EMBL/GenBank/DDBJ databases">
        <authorList>
            <person name="Shin S.-K."/>
            <person name="Yi H."/>
            <person name="Kim E."/>
        </authorList>
    </citation>
    <scope>NUCLEOTIDE SEQUENCE [LARGE SCALE GENOMIC DNA]</scope>
    <source>
        <strain evidence="4">LPB0003</strain>
    </source>
</reference>
<dbReference type="KEGG" id="pob:LPB03_02850"/>
<evidence type="ECO:0000313" key="4">
    <source>
        <dbReference type="Proteomes" id="UP000092584"/>
    </source>
</evidence>